<sequence>MLKDTRDRMGKLWAEGLRKRHAHMLGPKQVDYFTDLSQTAGVKNIKPVMTKLHNESSKCFNENLLHFREDNFAILDDETFVKLN</sequence>
<dbReference type="AlphaFoldDB" id="B4NSQ1"/>
<protein>
    <submittedName>
        <fullName evidence="1">GD15456</fullName>
    </submittedName>
</protein>
<dbReference type="GO" id="GO:0004497">
    <property type="term" value="F:monooxygenase activity"/>
    <property type="evidence" value="ECO:0007669"/>
    <property type="project" value="EnsemblMetazoa"/>
</dbReference>
<dbReference type="EMBL" id="CH982404">
    <property type="protein sequence ID" value="EDX15629.1"/>
    <property type="molecule type" value="Genomic_DNA"/>
</dbReference>
<accession>B4NSQ1</accession>
<evidence type="ECO:0000313" key="2">
    <source>
        <dbReference type="Proteomes" id="UP000000304"/>
    </source>
</evidence>
<dbReference type="Proteomes" id="UP000000304">
    <property type="component" value="Unassembled WGS sequence"/>
</dbReference>
<dbReference type="GO" id="GO:0005739">
    <property type="term" value="C:mitochondrion"/>
    <property type="evidence" value="ECO:0007669"/>
    <property type="project" value="EnsemblMetazoa"/>
</dbReference>
<name>B4NSQ1_DROSI</name>
<keyword evidence="2" id="KW-1185">Reference proteome</keyword>
<dbReference type="HOGENOM" id="CLU_2529892_0_0_1"/>
<dbReference type="Bgee" id="FBgn0187122">
    <property type="expression patterns" value="Expressed in adult organism and 3 other cell types or tissues"/>
</dbReference>
<dbReference type="OrthoDB" id="66881at2759"/>
<dbReference type="Gene3D" id="3.50.50.60">
    <property type="entry name" value="FAD/NAD(P)-binding domain"/>
    <property type="match status" value="1"/>
</dbReference>
<proteinExistence type="predicted"/>
<reference evidence="1 2" key="1">
    <citation type="journal article" date="2007" name="Nature">
        <title>Evolution of genes and genomes on the Drosophila phylogeny.</title>
        <authorList>
            <consortium name="Drosophila 12 Genomes Consortium"/>
            <person name="Clark A.G."/>
            <person name="Eisen M.B."/>
            <person name="Smith D.R."/>
            <person name="Bergman C.M."/>
            <person name="Oliver B."/>
            <person name="Markow T.A."/>
            <person name="Kaufman T.C."/>
            <person name="Kellis M."/>
            <person name="Gelbart W."/>
            <person name="Iyer V.N."/>
            <person name="Pollard D.A."/>
            <person name="Sackton T.B."/>
            <person name="Larracuente A.M."/>
            <person name="Singh N.D."/>
            <person name="Abad J.P."/>
            <person name="Abt D.N."/>
            <person name="Adryan B."/>
            <person name="Aguade M."/>
            <person name="Akashi H."/>
            <person name="Anderson W.W."/>
            <person name="Aquadro C.F."/>
            <person name="Ardell D.H."/>
            <person name="Arguello R."/>
            <person name="Artieri C.G."/>
            <person name="Barbash D.A."/>
            <person name="Barker D."/>
            <person name="Barsanti P."/>
            <person name="Batterham P."/>
            <person name="Batzoglou S."/>
            <person name="Begun D."/>
            <person name="Bhutkar A."/>
            <person name="Blanco E."/>
            <person name="Bosak S.A."/>
            <person name="Bradley R.K."/>
            <person name="Brand A.D."/>
            <person name="Brent M.R."/>
            <person name="Brooks A.N."/>
            <person name="Brown R.H."/>
            <person name="Butlin R.K."/>
            <person name="Caggese C."/>
            <person name="Calvi B.R."/>
            <person name="Bernardo de Carvalho A."/>
            <person name="Caspi A."/>
            <person name="Castrezana S."/>
            <person name="Celniker S.E."/>
            <person name="Chang J.L."/>
            <person name="Chapple C."/>
            <person name="Chatterji S."/>
            <person name="Chinwalla A."/>
            <person name="Civetta A."/>
            <person name="Clifton S.W."/>
            <person name="Comeron J.M."/>
            <person name="Costello J.C."/>
            <person name="Coyne J.A."/>
            <person name="Daub J."/>
            <person name="David R.G."/>
            <person name="Delcher A.L."/>
            <person name="Delehaunty K."/>
            <person name="Do C.B."/>
            <person name="Ebling H."/>
            <person name="Edwards K."/>
            <person name="Eickbush T."/>
            <person name="Evans J.D."/>
            <person name="Filipski A."/>
            <person name="Findeiss S."/>
            <person name="Freyhult E."/>
            <person name="Fulton L."/>
            <person name="Fulton R."/>
            <person name="Garcia A.C."/>
            <person name="Gardiner A."/>
            <person name="Garfield D.A."/>
            <person name="Garvin B.E."/>
            <person name="Gibson G."/>
            <person name="Gilbert D."/>
            <person name="Gnerre S."/>
            <person name="Godfrey J."/>
            <person name="Good R."/>
            <person name="Gotea V."/>
            <person name="Gravely B."/>
            <person name="Greenberg A.J."/>
            <person name="Griffiths-Jones S."/>
            <person name="Gross S."/>
            <person name="Guigo R."/>
            <person name="Gustafson E.A."/>
            <person name="Haerty W."/>
            <person name="Hahn M.W."/>
            <person name="Halligan D.L."/>
            <person name="Halpern A.L."/>
            <person name="Halter G.M."/>
            <person name="Han M.V."/>
            <person name="Heger A."/>
            <person name="Hillier L."/>
            <person name="Hinrichs A.S."/>
            <person name="Holmes I."/>
            <person name="Hoskins R.A."/>
            <person name="Hubisz M.J."/>
            <person name="Hultmark D."/>
            <person name="Huntley M.A."/>
            <person name="Jaffe D.B."/>
            <person name="Jagadeeshan S."/>
            <person name="Jeck W.R."/>
            <person name="Johnson J."/>
            <person name="Jones C.D."/>
            <person name="Jordan W.C."/>
            <person name="Karpen G.H."/>
            <person name="Kataoka E."/>
            <person name="Keightley P.D."/>
            <person name="Kheradpour P."/>
            <person name="Kirkness E.F."/>
            <person name="Koerich L.B."/>
            <person name="Kristiansen K."/>
            <person name="Kudrna D."/>
            <person name="Kulathinal R.J."/>
            <person name="Kumar S."/>
            <person name="Kwok R."/>
            <person name="Lander E."/>
            <person name="Langley C.H."/>
            <person name="Lapoint R."/>
            <person name="Lazzaro B.P."/>
            <person name="Lee S.J."/>
            <person name="Levesque L."/>
            <person name="Li R."/>
            <person name="Lin C.F."/>
            <person name="Lin M.F."/>
            <person name="Lindblad-Toh K."/>
            <person name="Llopart A."/>
            <person name="Long M."/>
            <person name="Low L."/>
            <person name="Lozovsky E."/>
            <person name="Lu J."/>
            <person name="Luo M."/>
            <person name="Machado C.A."/>
            <person name="Makalowski W."/>
            <person name="Marzo M."/>
            <person name="Matsuda M."/>
            <person name="Matzkin L."/>
            <person name="McAllister B."/>
            <person name="McBride C.S."/>
            <person name="McKernan B."/>
            <person name="McKernan K."/>
            <person name="Mendez-Lago M."/>
            <person name="Minx P."/>
            <person name="Mollenhauer M.U."/>
            <person name="Montooth K."/>
            <person name="Mount S.M."/>
            <person name="Mu X."/>
            <person name="Myers E."/>
            <person name="Negre B."/>
            <person name="Newfeld S."/>
            <person name="Nielsen R."/>
            <person name="Noor M.A."/>
            <person name="O'Grady P."/>
            <person name="Pachter L."/>
            <person name="Papaceit M."/>
            <person name="Parisi M.J."/>
            <person name="Parisi M."/>
            <person name="Parts L."/>
            <person name="Pedersen J.S."/>
            <person name="Pesole G."/>
            <person name="Phillippy A.M."/>
            <person name="Ponting C.P."/>
            <person name="Pop M."/>
            <person name="Porcelli D."/>
            <person name="Powell J.R."/>
            <person name="Prohaska S."/>
            <person name="Pruitt K."/>
            <person name="Puig M."/>
            <person name="Quesneville H."/>
            <person name="Ram K.R."/>
            <person name="Rand D."/>
            <person name="Rasmussen M.D."/>
            <person name="Reed L.K."/>
            <person name="Reenan R."/>
            <person name="Reily A."/>
            <person name="Remington K.A."/>
            <person name="Rieger T.T."/>
            <person name="Ritchie M.G."/>
            <person name="Robin C."/>
            <person name="Rogers Y.H."/>
            <person name="Rohde C."/>
            <person name="Rozas J."/>
            <person name="Rubenfield M.J."/>
            <person name="Ruiz A."/>
            <person name="Russo S."/>
            <person name="Salzberg S.L."/>
            <person name="Sanchez-Gracia A."/>
            <person name="Saranga D.J."/>
            <person name="Sato H."/>
            <person name="Schaeffer S.W."/>
            <person name="Schatz M.C."/>
            <person name="Schlenke T."/>
            <person name="Schwartz R."/>
            <person name="Segarra C."/>
            <person name="Singh R.S."/>
            <person name="Sirot L."/>
            <person name="Sirota M."/>
            <person name="Sisneros N.B."/>
            <person name="Smith C.D."/>
            <person name="Smith T.F."/>
            <person name="Spieth J."/>
            <person name="Stage D.E."/>
            <person name="Stark A."/>
            <person name="Stephan W."/>
            <person name="Strausberg R.L."/>
            <person name="Strempel S."/>
            <person name="Sturgill D."/>
            <person name="Sutton G."/>
            <person name="Sutton G.G."/>
            <person name="Tao W."/>
            <person name="Teichmann S."/>
            <person name="Tobari Y.N."/>
            <person name="Tomimura Y."/>
            <person name="Tsolas J.M."/>
            <person name="Valente V.L."/>
            <person name="Venter E."/>
            <person name="Venter J.C."/>
            <person name="Vicario S."/>
            <person name="Vieira F.G."/>
            <person name="Vilella A.J."/>
            <person name="Villasante A."/>
            <person name="Walenz B."/>
            <person name="Wang J."/>
            <person name="Wasserman M."/>
            <person name="Watts T."/>
            <person name="Wilson D."/>
            <person name="Wilson R.K."/>
            <person name="Wing R.A."/>
            <person name="Wolfner M.F."/>
            <person name="Wong A."/>
            <person name="Wong G.K."/>
            <person name="Wu C.I."/>
            <person name="Wu G."/>
            <person name="Yamamoto D."/>
            <person name="Yang H.P."/>
            <person name="Yang S.P."/>
            <person name="Yorke J.A."/>
            <person name="Yoshida K."/>
            <person name="Zdobnov E."/>
            <person name="Zhang P."/>
            <person name="Zhang Y."/>
            <person name="Zimin A.V."/>
            <person name="Baldwin J."/>
            <person name="Abdouelleil A."/>
            <person name="Abdulkadir J."/>
            <person name="Abebe A."/>
            <person name="Abera B."/>
            <person name="Abreu J."/>
            <person name="Acer S.C."/>
            <person name="Aftuck L."/>
            <person name="Alexander A."/>
            <person name="An P."/>
            <person name="Anderson E."/>
            <person name="Anderson S."/>
            <person name="Arachi H."/>
            <person name="Azer M."/>
            <person name="Bachantsang P."/>
            <person name="Barry A."/>
            <person name="Bayul T."/>
            <person name="Berlin A."/>
            <person name="Bessette D."/>
            <person name="Bloom T."/>
            <person name="Blye J."/>
            <person name="Boguslavskiy L."/>
            <person name="Bonnet C."/>
            <person name="Boukhgalter B."/>
            <person name="Bourzgui I."/>
            <person name="Brown A."/>
            <person name="Cahill P."/>
            <person name="Channer S."/>
            <person name="Cheshatsang Y."/>
            <person name="Chuda L."/>
            <person name="Citroen M."/>
            <person name="Collymore A."/>
            <person name="Cooke P."/>
            <person name="Costello M."/>
            <person name="D'Aco K."/>
            <person name="Daza R."/>
            <person name="De Haan G."/>
            <person name="DeGray S."/>
            <person name="DeMaso C."/>
            <person name="Dhargay N."/>
            <person name="Dooley K."/>
            <person name="Dooley E."/>
            <person name="Doricent M."/>
            <person name="Dorje P."/>
            <person name="Dorjee K."/>
            <person name="Dupes A."/>
            <person name="Elong R."/>
            <person name="Falk J."/>
            <person name="Farina A."/>
            <person name="Faro S."/>
            <person name="Ferguson D."/>
            <person name="Fisher S."/>
            <person name="Foley C.D."/>
            <person name="Franke A."/>
            <person name="Friedrich D."/>
            <person name="Gadbois L."/>
            <person name="Gearin G."/>
            <person name="Gearin C.R."/>
            <person name="Giannoukos G."/>
            <person name="Goode T."/>
            <person name="Graham J."/>
            <person name="Grandbois E."/>
            <person name="Grewal S."/>
            <person name="Gyaltsen K."/>
            <person name="Hafez N."/>
            <person name="Hagos B."/>
            <person name="Hall J."/>
            <person name="Henson C."/>
            <person name="Hollinger A."/>
            <person name="Honan T."/>
            <person name="Huard M.D."/>
            <person name="Hughes L."/>
            <person name="Hurhula B."/>
            <person name="Husby M.E."/>
            <person name="Kamat A."/>
            <person name="Kanga B."/>
            <person name="Kashin S."/>
            <person name="Khazanovich D."/>
            <person name="Kisner P."/>
            <person name="Lance K."/>
            <person name="Lara M."/>
            <person name="Lee W."/>
            <person name="Lennon N."/>
            <person name="Letendre F."/>
            <person name="LeVine R."/>
            <person name="Lipovsky A."/>
            <person name="Liu X."/>
            <person name="Liu J."/>
            <person name="Liu S."/>
            <person name="Lokyitsang T."/>
            <person name="Lokyitsang Y."/>
            <person name="Lubonja R."/>
            <person name="Lui A."/>
            <person name="MacDonald P."/>
            <person name="Magnisalis V."/>
            <person name="Maru K."/>
            <person name="Matthews C."/>
            <person name="McCusker W."/>
            <person name="McDonough S."/>
            <person name="Mehta T."/>
            <person name="Meldrim J."/>
            <person name="Meneus L."/>
            <person name="Mihai O."/>
            <person name="Mihalev A."/>
            <person name="Mihova T."/>
            <person name="Mittelman R."/>
            <person name="Mlenga V."/>
            <person name="Montmayeur A."/>
            <person name="Mulrain L."/>
            <person name="Navidi A."/>
            <person name="Naylor J."/>
            <person name="Negash T."/>
            <person name="Nguyen T."/>
            <person name="Nguyen N."/>
            <person name="Nicol R."/>
            <person name="Norbu C."/>
            <person name="Norbu N."/>
            <person name="Novod N."/>
            <person name="O'Neill B."/>
            <person name="Osman S."/>
            <person name="Markiewicz E."/>
            <person name="Oyono O.L."/>
            <person name="Patti C."/>
            <person name="Phunkhang P."/>
            <person name="Pierre F."/>
            <person name="Priest M."/>
            <person name="Raghuraman S."/>
            <person name="Rege F."/>
            <person name="Reyes R."/>
            <person name="Rise C."/>
            <person name="Rogov P."/>
            <person name="Ross K."/>
            <person name="Ryan E."/>
            <person name="Settipalli S."/>
            <person name="Shea T."/>
            <person name="Sherpa N."/>
            <person name="Shi L."/>
            <person name="Shih D."/>
            <person name="Sparrow T."/>
            <person name="Spaulding J."/>
            <person name="Stalker J."/>
            <person name="Stange-Thomann N."/>
            <person name="Stavropoulos S."/>
            <person name="Stone C."/>
            <person name="Strader C."/>
            <person name="Tesfaye S."/>
            <person name="Thomson T."/>
            <person name="Thoulutsang Y."/>
            <person name="Thoulutsang D."/>
            <person name="Topham K."/>
            <person name="Topping I."/>
            <person name="Tsamla T."/>
            <person name="Vassiliev H."/>
            <person name="Vo A."/>
            <person name="Wangchuk T."/>
            <person name="Wangdi T."/>
            <person name="Weiand M."/>
            <person name="Wilkinson J."/>
            <person name="Wilson A."/>
            <person name="Yadav S."/>
            <person name="Young G."/>
            <person name="Yu Q."/>
            <person name="Zembek L."/>
            <person name="Zhong D."/>
            <person name="Zimmer A."/>
            <person name="Zwirko Z."/>
            <person name="Jaffe D.B."/>
            <person name="Alvarez P."/>
            <person name="Brockman W."/>
            <person name="Butler J."/>
            <person name="Chin C."/>
            <person name="Gnerre S."/>
            <person name="Grabherr M."/>
            <person name="Kleber M."/>
            <person name="Mauceli E."/>
            <person name="MacCallum I."/>
        </authorList>
    </citation>
    <scope>NUCLEOTIDE SEQUENCE [LARGE SCALE GENOMIC DNA]</scope>
    <source>
        <strain evidence="2">white501</strain>
    </source>
</reference>
<gene>
    <name evidence="1" type="primary">Dsim\GD15456</name>
    <name evidence="1" type="ORF">Dsim_GD15456</name>
</gene>
<dbReference type="InterPro" id="IPR036188">
    <property type="entry name" value="FAD/NAD-bd_sf"/>
</dbReference>
<evidence type="ECO:0000313" key="1">
    <source>
        <dbReference type="EMBL" id="EDX15629.1"/>
    </source>
</evidence>
<dbReference type="STRING" id="7240.B4NSQ1"/>
<organism evidence="1 2">
    <name type="scientific">Drosophila simulans</name>
    <name type="common">Fruit fly</name>
    <dbReference type="NCBI Taxonomy" id="7240"/>
    <lineage>
        <taxon>Eukaryota</taxon>
        <taxon>Metazoa</taxon>
        <taxon>Ecdysozoa</taxon>
        <taxon>Arthropoda</taxon>
        <taxon>Hexapoda</taxon>
        <taxon>Insecta</taxon>
        <taxon>Pterygota</taxon>
        <taxon>Neoptera</taxon>
        <taxon>Endopterygota</taxon>
        <taxon>Diptera</taxon>
        <taxon>Brachycera</taxon>
        <taxon>Muscomorpha</taxon>
        <taxon>Ephydroidea</taxon>
        <taxon>Drosophilidae</taxon>
        <taxon>Drosophila</taxon>
        <taxon>Sophophora</taxon>
    </lineage>
</organism>
<dbReference type="GO" id="GO:0005829">
    <property type="term" value="C:cytosol"/>
    <property type="evidence" value="ECO:0007669"/>
    <property type="project" value="EnsemblMetazoa"/>
</dbReference>